<name>A0A6V8HGS9_TALPI</name>
<dbReference type="AlphaFoldDB" id="A0A6V8HGS9"/>
<keyword evidence="2" id="KW-1133">Transmembrane helix</keyword>
<dbReference type="GO" id="GO:0000329">
    <property type="term" value="C:fungal-type vacuole membrane"/>
    <property type="evidence" value="ECO:0007669"/>
    <property type="project" value="InterPro"/>
</dbReference>
<protein>
    <submittedName>
        <fullName evidence="3">Uncharacterized protein</fullName>
    </submittedName>
</protein>
<dbReference type="PANTHER" id="PTHR35895">
    <property type="entry name" value="CHROMOSOME 16, WHOLE GENOME SHOTGUN SEQUENCE"/>
    <property type="match status" value="1"/>
</dbReference>
<dbReference type="Proteomes" id="UP000053095">
    <property type="component" value="Unassembled WGS sequence"/>
</dbReference>
<evidence type="ECO:0000313" key="4">
    <source>
        <dbReference type="Proteomes" id="UP000053095"/>
    </source>
</evidence>
<feature type="compositionally biased region" description="Low complexity" evidence="1">
    <location>
        <begin position="11"/>
        <end position="28"/>
    </location>
</feature>
<evidence type="ECO:0000256" key="1">
    <source>
        <dbReference type="SAM" id="MobiDB-lite"/>
    </source>
</evidence>
<dbReference type="EMBL" id="DF933830">
    <property type="protein sequence ID" value="GAM39495.1"/>
    <property type="molecule type" value="Genomic_DNA"/>
</dbReference>
<accession>A0A6V8HGS9</accession>
<keyword evidence="4" id="KW-1185">Reference proteome</keyword>
<dbReference type="InterPro" id="IPR046368">
    <property type="entry name" value="Tag1"/>
</dbReference>
<keyword evidence="2" id="KW-0812">Transmembrane</keyword>
<proteinExistence type="predicted"/>
<reference evidence="4" key="1">
    <citation type="journal article" date="2015" name="Genome Announc.">
        <title>Draft genome sequence of Talaromyces cellulolyticus strain Y-94, a source of lignocellulosic biomass-degrading enzymes.</title>
        <authorList>
            <person name="Fujii T."/>
            <person name="Koike H."/>
            <person name="Sawayama S."/>
            <person name="Yano S."/>
            <person name="Inoue H."/>
        </authorList>
    </citation>
    <scope>NUCLEOTIDE SEQUENCE [LARGE SCALE GENOMIC DNA]</scope>
    <source>
        <strain evidence="4">Y-94</strain>
    </source>
</reference>
<keyword evidence="2" id="KW-0472">Membrane</keyword>
<dbReference type="Pfam" id="PF12505">
    <property type="entry name" value="DUF3712"/>
    <property type="match status" value="1"/>
</dbReference>
<feature type="transmembrane region" description="Helical" evidence="2">
    <location>
        <begin position="109"/>
        <end position="133"/>
    </location>
</feature>
<organism evidence="3 4">
    <name type="scientific">Talaromyces pinophilus</name>
    <name type="common">Penicillium pinophilum</name>
    <dbReference type="NCBI Taxonomy" id="128442"/>
    <lineage>
        <taxon>Eukaryota</taxon>
        <taxon>Fungi</taxon>
        <taxon>Dikarya</taxon>
        <taxon>Ascomycota</taxon>
        <taxon>Pezizomycotina</taxon>
        <taxon>Eurotiomycetes</taxon>
        <taxon>Eurotiomycetidae</taxon>
        <taxon>Eurotiales</taxon>
        <taxon>Trichocomaceae</taxon>
        <taxon>Talaromyces</taxon>
        <taxon>Talaromyces sect. Talaromyces</taxon>
    </lineage>
</organism>
<dbReference type="PANTHER" id="PTHR35895:SF2">
    <property type="match status" value="1"/>
</dbReference>
<evidence type="ECO:0000256" key="2">
    <source>
        <dbReference type="SAM" id="Phobius"/>
    </source>
</evidence>
<gene>
    <name evidence="3" type="ORF">TCE0_034f11094</name>
</gene>
<comment type="caution">
    <text evidence="3">The sequence shown here is derived from an EMBL/GenBank/DDBJ whole genome shotgun (WGS) entry which is preliminary data.</text>
</comment>
<dbReference type="InterPro" id="IPR022185">
    <property type="entry name" value="DUF3712"/>
</dbReference>
<sequence length="471" mass="51096">MSDIEKPGEEAPAATGAGAANGAAAGQTTTKSPTFLDKLSLFTIGKNRGQLPPEKVVGFWLEKQELAHLKNENYLADWKIDVAAESDENAAPPPPLTFWQKVKLHFRRYWICHLIALIILLAILLPCTFLLIIPAIAQDLLNSGSIVIDSASILQPTNNSVILSIHSHIYVPGPFTVRTDPEHLQLYVPQVGSEYPMALLNLPAVKIHKNSSIGENGQYTVFENYTSWQNFVHNTIFLNAGSLGLKGKVGTRLGSIKKFTLDLDKQVPSNGLAQFKGFSIDSASLVLPAESDGTNLIANATLPNQSVLTLEIGNTTVDIKAGNLTIGKGVIENLYLKPGNNSVQIRGTANLTTILDNLSSLIAQQGQYIKNGYLSLTTQVTDISYNGSTVPYYTEEMGNLPLTAQTPLLGLLLNTLSGFLHSGAANTTNLTSILANYTNNRVTRDNSDDILNNATHLELIARHHLERLVKL</sequence>
<feature type="region of interest" description="Disordered" evidence="1">
    <location>
        <begin position="1"/>
        <end position="28"/>
    </location>
</feature>
<evidence type="ECO:0000313" key="3">
    <source>
        <dbReference type="EMBL" id="GAM39495.1"/>
    </source>
</evidence>